<gene>
    <name evidence="2" type="primary">ybjM</name>
    <name evidence="2" type="ORF">NCTC13635_06389</name>
</gene>
<evidence type="ECO:0000313" key="3">
    <source>
        <dbReference type="Proteomes" id="UP000282433"/>
    </source>
</evidence>
<keyword evidence="1" id="KW-0812">Transmembrane</keyword>
<sequence>MKSERSWAGIICGFVLFIVVCLSLLLHMKGAFRASGKPGAGPALLFAARAAASCLSPGRRVLRPLLGAILAAPVCMVTMRLFFVTHRTFLAGDGVGVERRVLVRAWGIVLLFICAWLDTWRSPFIEQIN</sequence>
<proteinExistence type="predicted"/>
<keyword evidence="1" id="KW-1133">Transmembrane helix</keyword>
<dbReference type="InterPro" id="IPR020368">
    <property type="entry name" value="Uncharacterised_YbjM"/>
</dbReference>
<dbReference type="AlphaFoldDB" id="A0A3S4KN76"/>
<dbReference type="EMBL" id="LR134162">
    <property type="protein sequence ID" value="VEB06927.1"/>
    <property type="molecule type" value="Genomic_DNA"/>
</dbReference>
<dbReference type="Pfam" id="PF11045">
    <property type="entry name" value="YbjM"/>
    <property type="match status" value="1"/>
</dbReference>
<feature type="transmembrane region" description="Helical" evidence="1">
    <location>
        <begin position="65"/>
        <end position="83"/>
    </location>
</feature>
<dbReference type="GO" id="GO:0016020">
    <property type="term" value="C:membrane"/>
    <property type="evidence" value="ECO:0007669"/>
    <property type="project" value="InterPro"/>
</dbReference>
<protein>
    <submittedName>
        <fullName evidence="2">Inner membrane protein</fullName>
    </submittedName>
</protein>
<dbReference type="Proteomes" id="UP000282433">
    <property type="component" value="Chromosome"/>
</dbReference>
<reference evidence="2 3" key="1">
    <citation type="submission" date="2018-12" db="EMBL/GenBank/DDBJ databases">
        <authorList>
            <consortium name="Pathogen Informatics"/>
        </authorList>
    </citation>
    <scope>NUCLEOTIDE SEQUENCE [LARGE SCALE GENOMIC DNA]</scope>
    <source>
        <strain evidence="2 3">NCTC13635</strain>
    </source>
</reference>
<accession>A0A3S4KN76</accession>
<feature type="transmembrane region" description="Helical" evidence="1">
    <location>
        <begin position="103"/>
        <end position="120"/>
    </location>
</feature>
<organism evidence="2 3">
    <name type="scientific">Klebsiella pneumoniae</name>
    <dbReference type="NCBI Taxonomy" id="573"/>
    <lineage>
        <taxon>Bacteria</taxon>
        <taxon>Pseudomonadati</taxon>
        <taxon>Pseudomonadota</taxon>
        <taxon>Gammaproteobacteria</taxon>
        <taxon>Enterobacterales</taxon>
        <taxon>Enterobacteriaceae</taxon>
        <taxon>Klebsiella/Raoultella group</taxon>
        <taxon>Klebsiella</taxon>
        <taxon>Klebsiella pneumoniae complex</taxon>
    </lineage>
</organism>
<evidence type="ECO:0000313" key="2">
    <source>
        <dbReference type="EMBL" id="VEB06927.1"/>
    </source>
</evidence>
<keyword evidence="1" id="KW-0472">Membrane</keyword>
<evidence type="ECO:0000256" key="1">
    <source>
        <dbReference type="SAM" id="Phobius"/>
    </source>
</evidence>
<name>A0A3S4KN76_KLEPN</name>
<feature type="transmembrane region" description="Helical" evidence="1">
    <location>
        <begin position="6"/>
        <end position="26"/>
    </location>
</feature>